<evidence type="ECO:0000313" key="2">
    <source>
        <dbReference type="EMBL" id="GAJ21196.1"/>
    </source>
</evidence>
<protein>
    <recommendedName>
        <fullName evidence="1">RNase H type-1 domain-containing protein</fullName>
    </recommendedName>
</protein>
<sequence>MDNPEKPTKVKRVVICADGASLGNPGLAAIGATIKDEQGRLLASVSQRIGRTTNNQAEYRAVIAALEKAAKLGASE</sequence>
<reference evidence="2" key="1">
    <citation type="journal article" date="2014" name="Front. Microbiol.">
        <title>High frequency of phylogenetically diverse reductive dehalogenase-homologous genes in deep subseafloor sedimentary metagenomes.</title>
        <authorList>
            <person name="Kawai M."/>
            <person name="Futagami T."/>
            <person name="Toyoda A."/>
            <person name="Takaki Y."/>
            <person name="Nishi S."/>
            <person name="Hori S."/>
            <person name="Arai W."/>
            <person name="Tsubouchi T."/>
            <person name="Morono Y."/>
            <person name="Uchiyama I."/>
            <person name="Ito T."/>
            <person name="Fujiyama A."/>
            <person name="Inagaki F."/>
            <person name="Takami H."/>
        </authorList>
    </citation>
    <scope>NUCLEOTIDE SEQUENCE</scope>
    <source>
        <strain evidence="2">Expedition CK06-06</strain>
    </source>
</reference>
<organism evidence="2">
    <name type="scientific">marine sediment metagenome</name>
    <dbReference type="NCBI Taxonomy" id="412755"/>
    <lineage>
        <taxon>unclassified sequences</taxon>
        <taxon>metagenomes</taxon>
        <taxon>ecological metagenomes</taxon>
    </lineage>
</organism>
<dbReference type="InterPro" id="IPR012337">
    <property type="entry name" value="RNaseH-like_sf"/>
</dbReference>
<dbReference type="SUPFAM" id="SSF53098">
    <property type="entry name" value="Ribonuclease H-like"/>
    <property type="match status" value="1"/>
</dbReference>
<name>X1VUB9_9ZZZZ</name>
<comment type="caution">
    <text evidence="2">The sequence shown here is derived from an EMBL/GenBank/DDBJ whole genome shotgun (WGS) entry which is preliminary data.</text>
</comment>
<dbReference type="GO" id="GO:0004523">
    <property type="term" value="F:RNA-DNA hybrid ribonuclease activity"/>
    <property type="evidence" value="ECO:0007669"/>
    <property type="project" value="InterPro"/>
</dbReference>
<gene>
    <name evidence="2" type="ORF">S12H4_55419</name>
</gene>
<dbReference type="AlphaFoldDB" id="X1VUB9"/>
<accession>X1VUB9</accession>
<dbReference type="InterPro" id="IPR036397">
    <property type="entry name" value="RNaseH_sf"/>
</dbReference>
<dbReference type="PROSITE" id="PS50879">
    <property type="entry name" value="RNASE_H_1"/>
    <property type="match status" value="1"/>
</dbReference>
<feature type="domain" description="RNase H type-1" evidence="1">
    <location>
        <begin position="9"/>
        <end position="76"/>
    </location>
</feature>
<dbReference type="EMBL" id="BARW01035546">
    <property type="protein sequence ID" value="GAJ21196.1"/>
    <property type="molecule type" value="Genomic_DNA"/>
</dbReference>
<proteinExistence type="predicted"/>
<dbReference type="GO" id="GO:0003676">
    <property type="term" value="F:nucleic acid binding"/>
    <property type="evidence" value="ECO:0007669"/>
    <property type="project" value="InterPro"/>
</dbReference>
<dbReference type="Pfam" id="PF13456">
    <property type="entry name" value="RVT_3"/>
    <property type="match status" value="1"/>
</dbReference>
<evidence type="ECO:0000259" key="1">
    <source>
        <dbReference type="PROSITE" id="PS50879"/>
    </source>
</evidence>
<dbReference type="Gene3D" id="3.30.420.10">
    <property type="entry name" value="Ribonuclease H-like superfamily/Ribonuclease H"/>
    <property type="match status" value="1"/>
</dbReference>
<dbReference type="InterPro" id="IPR002156">
    <property type="entry name" value="RNaseH_domain"/>
</dbReference>
<feature type="non-terminal residue" evidence="2">
    <location>
        <position position="76"/>
    </location>
</feature>